<accession>A0A7R9YV80</accession>
<dbReference type="InterPro" id="IPR003473">
    <property type="entry name" value="NadA"/>
</dbReference>
<evidence type="ECO:0000256" key="7">
    <source>
        <dbReference type="ARBA" id="ARBA00022723"/>
    </source>
</evidence>
<dbReference type="GO" id="GO:0051539">
    <property type="term" value="F:4 iron, 4 sulfur cluster binding"/>
    <property type="evidence" value="ECO:0007669"/>
    <property type="project" value="UniProtKB-KW"/>
</dbReference>
<dbReference type="GO" id="GO:0034628">
    <property type="term" value="P:'de novo' NAD+ biosynthetic process from L-aspartate"/>
    <property type="evidence" value="ECO:0007669"/>
    <property type="project" value="TreeGrafter"/>
</dbReference>
<evidence type="ECO:0000256" key="5">
    <source>
        <dbReference type="ARBA" id="ARBA00022642"/>
    </source>
</evidence>
<evidence type="ECO:0000256" key="8">
    <source>
        <dbReference type="ARBA" id="ARBA00023004"/>
    </source>
</evidence>
<organism evidence="10">
    <name type="scientific">Chlamydomonas euryale</name>
    <dbReference type="NCBI Taxonomy" id="1486919"/>
    <lineage>
        <taxon>Eukaryota</taxon>
        <taxon>Viridiplantae</taxon>
        <taxon>Chlorophyta</taxon>
        <taxon>core chlorophytes</taxon>
        <taxon>Chlorophyceae</taxon>
        <taxon>CS clade</taxon>
        <taxon>Chlamydomonadales</taxon>
        <taxon>Chlamydomonadaceae</taxon>
        <taxon>Chlamydomonas</taxon>
    </lineage>
</organism>
<dbReference type="UniPathway" id="UPA00253">
    <property type="reaction ID" value="UER00327"/>
</dbReference>
<dbReference type="PANTHER" id="PTHR30573:SF0">
    <property type="entry name" value="QUINOLINATE SYNTHASE, CHLOROPLASTIC"/>
    <property type="match status" value="1"/>
</dbReference>
<keyword evidence="4" id="KW-0004">4Fe-4S</keyword>
<keyword evidence="8" id="KW-0408">Iron</keyword>
<dbReference type="EMBL" id="HBEC01018049">
    <property type="protein sequence ID" value="CAD8288432.1"/>
    <property type="molecule type" value="Transcribed_RNA"/>
</dbReference>
<evidence type="ECO:0000256" key="6">
    <source>
        <dbReference type="ARBA" id="ARBA00022679"/>
    </source>
</evidence>
<dbReference type="PANTHER" id="PTHR30573">
    <property type="entry name" value="QUINOLINATE SYNTHETASE A"/>
    <property type="match status" value="1"/>
</dbReference>
<keyword evidence="9" id="KW-0411">Iron-sulfur</keyword>
<dbReference type="GO" id="GO:0046872">
    <property type="term" value="F:metal ion binding"/>
    <property type="evidence" value="ECO:0007669"/>
    <property type="project" value="UniProtKB-KW"/>
</dbReference>
<reference evidence="10" key="1">
    <citation type="submission" date="2021-01" db="EMBL/GenBank/DDBJ databases">
        <authorList>
            <person name="Corre E."/>
            <person name="Pelletier E."/>
            <person name="Niang G."/>
            <person name="Scheremetjew M."/>
            <person name="Finn R."/>
            <person name="Kale V."/>
            <person name="Holt S."/>
            <person name="Cochrane G."/>
            <person name="Meng A."/>
            <person name="Brown T."/>
            <person name="Cohen L."/>
        </authorList>
    </citation>
    <scope>NUCLEOTIDE SEQUENCE</scope>
    <source>
        <strain evidence="10">CCMP219</strain>
    </source>
</reference>
<gene>
    <name evidence="10" type="ORF">CEUR00632_LOCUS8471</name>
</gene>
<keyword evidence="6" id="KW-0808">Transferase</keyword>
<evidence type="ECO:0000256" key="1">
    <source>
        <dbReference type="ARBA" id="ARBA00001966"/>
    </source>
</evidence>
<keyword evidence="7" id="KW-0479">Metal-binding</keyword>
<dbReference type="InterPro" id="IPR036094">
    <property type="entry name" value="NadA_sf"/>
</dbReference>
<dbReference type="GO" id="GO:0009507">
    <property type="term" value="C:chloroplast"/>
    <property type="evidence" value="ECO:0007669"/>
    <property type="project" value="TreeGrafter"/>
</dbReference>
<comment type="pathway">
    <text evidence="2">Cofactor biosynthesis; NAD(+) biosynthesis; quinolinate from iminoaspartate: step 1/1.</text>
</comment>
<comment type="cofactor">
    <cofactor evidence="1">
        <name>[4Fe-4S] cluster</name>
        <dbReference type="ChEBI" id="CHEBI:49883"/>
    </cofactor>
</comment>
<dbReference type="SUPFAM" id="SSF142754">
    <property type="entry name" value="NadA-like"/>
    <property type="match status" value="1"/>
</dbReference>
<evidence type="ECO:0000313" key="10">
    <source>
        <dbReference type="EMBL" id="CAD8288432.1"/>
    </source>
</evidence>
<evidence type="ECO:0000256" key="3">
    <source>
        <dbReference type="ARBA" id="ARBA00012669"/>
    </source>
</evidence>
<dbReference type="EC" id="2.5.1.72" evidence="3"/>
<dbReference type="AlphaFoldDB" id="A0A7R9YV80"/>
<dbReference type="GO" id="GO:0008987">
    <property type="term" value="F:quinolinate synthetase A activity"/>
    <property type="evidence" value="ECO:0007669"/>
    <property type="project" value="InterPro"/>
</dbReference>
<evidence type="ECO:0000256" key="9">
    <source>
        <dbReference type="ARBA" id="ARBA00023014"/>
    </source>
</evidence>
<keyword evidence="5" id="KW-0662">Pyridine nucleotide biosynthesis</keyword>
<evidence type="ECO:0000256" key="2">
    <source>
        <dbReference type="ARBA" id="ARBA00005065"/>
    </source>
</evidence>
<sequence length="195" mass="20123">MGVVGSTSNILDFISSKVSVALSRPQPDMLRFVLGTEAGMVTSIVRKVQAMLRAASRPDVGVEIVFPVSSRAIATADQQRGQGGGRMELPTGLAVVPGVASGEGCSVEGGCAACPYMRMNTLVALMGVARAAGTAAETHLSRHAPRAYAELIGGKTVAAAGCVPILHMRHFQKNKQLSDALVADMTGRHSASGAH</sequence>
<protein>
    <recommendedName>
        <fullName evidence="3">quinolinate synthase</fullName>
        <ecNumber evidence="3">2.5.1.72</ecNumber>
    </recommendedName>
</protein>
<proteinExistence type="predicted"/>
<evidence type="ECO:0000256" key="4">
    <source>
        <dbReference type="ARBA" id="ARBA00022485"/>
    </source>
</evidence>
<name>A0A7R9YV80_9CHLO</name>